<dbReference type="CDD" id="cd06662">
    <property type="entry name" value="SURF1"/>
    <property type="match status" value="1"/>
</dbReference>
<dbReference type="InterPro" id="IPR002994">
    <property type="entry name" value="Surf1/Shy1"/>
</dbReference>
<reference evidence="7 8" key="1">
    <citation type="submission" date="2024-05" db="EMBL/GenBank/DDBJ databases">
        <title>Roseateles sp. 2.12 16S ribosomal RNA gene Genome sequencing and assembly.</title>
        <authorList>
            <person name="Woo H."/>
        </authorList>
    </citation>
    <scope>NUCLEOTIDE SEQUENCE [LARGE SCALE GENOMIC DNA]</scope>
    <source>
        <strain evidence="7 8">2.12</strain>
    </source>
</reference>
<dbReference type="PROSITE" id="PS50895">
    <property type="entry name" value="SURF1"/>
    <property type="match status" value="1"/>
</dbReference>
<comment type="caution">
    <text evidence="7">The sequence shown here is derived from an EMBL/GenBank/DDBJ whole genome shotgun (WGS) entry which is preliminary data.</text>
</comment>
<comment type="similarity">
    <text evidence="2 6">Belongs to the SURF1 family.</text>
</comment>
<name>A0ABV0GAB1_9BURK</name>
<keyword evidence="3" id="KW-0812">Transmembrane</keyword>
<keyword evidence="6" id="KW-1003">Cell membrane</keyword>
<keyword evidence="8" id="KW-1185">Reference proteome</keyword>
<evidence type="ECO:0000313" key="8">
    <source>
        <dbReference type="Proteomes" id="UP001462640"/>
    </source>
</evidence>
<comment type="subcellular location">
    <subcellularLocation>
        <location evidence="6">Cell membrane</location>
        <topology evidence="6">Multi-pass membrane protein</topology>
    </subcellularLocation>
    <subcellularLocation>
        <location evidence="1">Membrane</location>
    </subcellularLocation>
</comment>
<evidence type="ECO:0000256" key="4">
    <source>
        <dbReference type="ARBA" id="ARBA00022989"/>
    </source>
</evidence>
<organism evidence="7 8">
    <name type="scientific">Roseateles flavus</name>
    <dbReference type="NCBI Taxonomy" id="3149041"/>
    <lineage>
        <taxon>Bacteria</taxon>
        <taxon>Pseudomonadati</taxon>
        <taxon>Pseudomonadota</taxon>
        <taxon>Betaproteobacteria</taxon>
        <taxon>Burkholderiales</taxon>
        <taxon>Sphaerotilaceae</taxon>
        <taxon>Roseateles</taxon>
    </lineage>
</organism>
<dbReference type="Pfam" id="PF02104">
    <property type="entry name" value="SURF1"/>
    <property type="match status" value="1"/>
</dbReference>
<dbReference type="Proteomes" id="UP001462640">
    <property type="component" value="Unassembled WGS sequence"/>
</dbReference>
<evidence type="ECO:0000256" key="1">
    <source>
        <dbReference type="ARBA" id="ARBA00004370"/>
    </source>
</evidence>
<dbReference type="PANTHER" id="PTHR23427:SF2">
    <property type="entry name" value="SURFEIT LOCUS PROTEIN 1"/>
    <property type="match status" value="1"/>
</dbReference>
<accession>A0ABV0GAB1</accession>
<dbReference type="PANTHER" id="PTHR23427">
    <property type="entry name" value="SURFEIT LOCUS PROTEIN"/>
    <property type="match status" value="1"/>
</dbReference>
<sequence>MNTSSPADRKRRWLLPLTLVGVALTAGLCAWQLDRAGQKRALEAAISQRAQAPALDAAGLAAVGEQGLHRRVRLQGQWLAQHSVWLENRPMDGRVGFFLVTPLRLSGRPEVVLVQRGWAPRDVADRSRLPTLPPEAGETVIEGRMAASPSRLYQLGEAGAGRIRQNLDPAAFARETGLPLLPLTVLQTAHEGATPGLLRDWPAPAVDIHKHYGYAAQWAALSVLQLGLYVWFQVLRPRRSR</sequence>
<keyword evidence="4" id="KW-1133">Transmembrane helix</keyword>
<proteinExistence type="inferred from homology"/>
<keyword evidence="5" id="KW-0472">Membrane</keyword>
<gene>
    <name evidence="7" type="ORF">ABDJ40_04410</name>
</gene>
<evidence type="ECO:0000256" key="2">
    <source>
        <dbReference type="ARBA" id="ARBA00007165"/>
    </source>
</evidence>
<dbReference type="InterPro" id="IPR045214">
    <property type="entry name" value="Surf1/Surf4"/>
</dbReference>
<dbReference type="EMBL" id="JBDPZC010000001">
    <property type="protein sequence ID" value="MEO3712006.1"/>
    <property type="molecule type" value="Genomic_DNA"/>
</dbReference>
<evidence type="ECO:0000256" key="5">
    <source>
        <dbReference type="ARBA" id="ARBA00023136"/>
    </source>
</evidence>
<evidence type="ECO:0000256" key="3">
    <source>
        <dbReference type="ARBA" id="ARBA00022692"/>
    </source>
</evidence>
<dbReference type="RefSeq" id="WP_347606544.1">
    <property type="nucleotide sequence ID" value="NZ_JBDPZC010000001.1"/>
</dbReference>
<protein>
    <recommendedName>
        <fullName evidence="6">SURF1-like protein</fullName>
    </recommendedName>
</protein>
<evidence type="ECO:0000256" key="6">
    <source>
        <dbReference type="RuleBase" id="RU363076"/>
    </source>
</evidence>
<evidence type="ECO:0000313" key="7">
    <source>
        <dbReference type="EMBL" id="MEO3712006.1"/>
    </source>
</evidence>